<accession>A0A9P7B3L1</accession>
<dbReference type="EMBL" id="PUHQ01000095">
    <property type="protein sequence ID" value="KAG0656567.1"/>
    <property type="molecule type" value="Genomic_DNA"/>
</dbReference>
<gene>
    <name evidence="2" type="ORF">C6P46_007056</name>
</gene>
<evidence type="ECO:0000259" key="1">
    <source>
        <dbReference type="Pfam" id="PF10568"/>
    </source>
</evidence>
<proteinExistence type="predicted"/>
<sequence length="302" mass="32915">MPFGRPSVPIPSPLAHFYAKFPLVTLPEPEEAYQQTPAKPKIWAYGPPPIGHSESLDPLCRAAQAYARFAFGGAETRWLDWDGKESSPEGRVPALHTPSGDLLTGDELDAWIASHLTDKKGRFPASLFLFEAETADKDVPHTDASAEPSHQAYLSLVLTTLLPAVLAALYLSPASVAPEVVPTVSRPFLSSVAHVYLTWNDRSDRIDEIKRLRGGKSGKAVALDLDEVEREAVEAIDALEVKAQAAQNSDWFDGASGPSKLDALLYALLSIIKILPRACDDALRPALERSPALLEWIEKHDP</sequence>
<dbReference type="AlphaFoldDB" id="A0A9P7B3L1"/>
<evidence type="ECO:0000313" key="3">
    <source>
        <dbReference type="Proteomes" id="UP000777482"/>
    </source>
</evidence>
<dbReference type="Proteomes" id="UP000777482">
    <property type="component" value="Unassembled WGS sequence"/>
</dbReference>
<organism evidence="2 3">
    <name type="scientific">Rhodotorula mucilaginosa</name>
    <name type="common">Yeast</name>
    <name type="synonym">Rhodotorula rubra</name>
    <dbReference type="NCBI Taxonomy" id="5537"/>
    <lineage>
        <taxon>Eukaryota</taxon>
        <taxon>Fungi</taxon>
        <taxon>Dikarya</taxon>
        <taxon>Basidiomycota</taxon>
        <taxon>Pucciniomycotina</taxon>
        <taxon>Microbotryomycetes</taxon>
        <taxon>Sporidiobolales</taxon>
        <taxon>Sporidiobolaceae</taxon>
        <taxon>Rhodotorula</taxon>
    </lineage>
</organism>
<feature type="domain" description="Mitochondrial outer membrane transport complex Sam37/metaxin N-terminal" evidence="1">
    <location>
        <begin position="60"/>
        <end position="200"/>
    </location>
</feature>
<dbReference type="GO" id="GO:0001401">
    <property type="term" value="C:SAM complex"/>
    <property type="evidence" value="ECO:0007669"/>
    <property type="project" value="InterPro"/>
</dbReference>
<dbReference type="InterPro" id="IPR019564">
    <property type="entry name" value="Sam37/metaxin_N"/>
</dbReference>
<dbReference type="Pfam" id="PF10568">
    <property type="entry name" value="Tom37"/>
    <property type="match status" value="1"/>
</dbReference>
<dbReference type="OrthoDB" id="198787at2759"/>
<reference evidence="2 3" key="1">
    <citation type="submission" date="2020-11" db="EMBL/GenBank/DDBJ databases">
        <title>Kefir isolates.</title>
        <authorList>
            <person name="Marcisauskas S."/>
            <person name="Kim Y."/>
            <person name="Blasche S."/>
        </authorList>
    </citation>
    <scope>NUCLEOTIDE SEQUENCE [LARGE SCALE GENOMIC DNA]</scope>
    <source>
        <strain evidence="2 3">KR</strain>
    </source>
</reference>
<comment type="caution">
    <text evidence="2">The sequence shown here is derived from an EMBL/GenBank/DDBJ whole genome shotgun (WGS) entry which is preliminary data.</text>
</comment>
<name>A0A9P7B3L1_RHOMI</name>
<keyword evidence="3" id="KW-1185">Reference proteome</keyword>
<evidence type="ECO:0000313" key="2">
    <source>
        <dbReference type="EMBL" id="KAG0656567.1"/>
    </source>
</evidence>
<protein>
    <recommendedName>
        <fullName evidence="1">Mitochondrial outer membrane transport complex Sam37/metaxin N-terminal domain-containing protein</fullName>
    </recommendedName>
</protein>